<sequence length="123" mass="13404">MGRNLTLHRGLLLGLMVRYKTISEQDLPQGFSADGIKGCLEVGETGSGDLCPSMRRRMKVWYLLVLITALVMPDLAGLDDVTNGTSPCVTICCSGSGELHPVSSPAPETEYRRSKNHFHVLTD</sequence>
<dbReference type="OrthoDB" id="6302691at2759"/>
<evidence type="ECO:0000313" key="2">
    <source>
        <dbReference type="EMBL" id="VDN16260.1"/>
    </source>
</evidence>
<dbReference type="Proteomes" id="UP000281553">
    <property type="component" value="Unassembled WGS sequence"/>
</dbReference>
<dbReference type="EMBL" id="UYRU01065229">
    <property type="protein sequence ID" value="VDN16260.1"/>
    <property type="molecule type" value="Genomic_DNA"/>
</dbReference>
<reference evidence="2 3" key="1">
    <citation type="submission" date="2018-11" db="EMBL/GenBank/DDBJ databases">
        <authorList>
            <consortium name="Pathogen Informatics"/>
        </authorList>
    </citation>
    <scope>NUCLEOTIDE SEQUENCE [LARGE SCALE GENOMIC DNA]</scope>
</reference>
<feature type="transmembrane region" description="Helical" evidence="1">
    <location>
        <begin position="60"/>
        <end position="78"/>
    </location>
</feature>
<name>A0A3P7LSU4_DIBLA</name>
<keyword evidence="1" id="KW-0812">Transmembrane</keyword>
<proteinExistence type="predicted"/>
<keyword evidence="1" id="KW-0472">Membrane</keyword>
<protein>
    <submittedName>
        <fullName evidence="2">Uncharacterized protein</fullName>
    </submittedName>
</protein>
<evidence type="ECO:0000313" key="3">
    <source>
        <dbReference type="Proteomes" id="UP000281553"/>
    </source>
</evidence>
<keyword evidence="3" id="KW-1185">Reference proteome</keyword>
<keyword evidence="1" id="KW-1133">Transmembrane helix</keyword>
<accession>A0A3P7LSU4</accession>
<evidence type="ECO:0000256" key="1">
    <source>
        <dbReference type="SAM" id="Phobius"/>
    </source>
</evidence>
<gene>
    <name evidence="2" type="ORF">DILT_LOCUS12091</name>
</gene>
<dbReference type="AlphaFoldDB" id="A0A3P7LSU4"/>
<organism evidence="2 3">
    <name type="scientific">Dibothriocephalus latus</name>
    <name type="common">Fish tapeworm</name>
    <name type="synonym">Diphyllobothrium latum</name>
    <dbReference type="NCBI Taxonomy" id="60516"/>
    <lineage>
        <taxon>Eukaryota</taxon>
        <taxon>Metazoa</taxon>
        <taxon>Spiralia</taxon>
        <taxon>Lophotrochozoa</taxon>
        <taxon>Platyhelminthes</taxon>
        <taxon>Cestoda</taxon>
        <taxon>Eucestoda</taxon>
        <taxon>Diphyllobothriidea</taxon>
        <taxon>Diphyllobothriidae</taxon>
        <taxon>Dibothriocephalus</taxon>
    </lineage>
</organism>